<dbReference type="EMBL" id="MT144504">
    <property type="protein sequence ID" value="QJA54412.1"/>
    <property type="molecule type" value="Genomic_DNA"/>
</dbReference>
<evidence type="ECO:0000313" key="1">
    <source>
        <dbReference type="EMBL" id="QJA54412.1"/>
    </source>
</evidence>
<gene>
    <name evidence="1" type="ORF">TM448A04815_0008</name>
    <name evidence="2" type="ORF">TM448B01471_0008</name>
</gene>
<evidence type="ECO:0000313" key="2">
    <source>
        <dbReference type="EMBL" id="QJH99029.1"/>
    </source>
</evidence>
<organism evidence="1">
    <name type="scientific">viral metagenome</name>
    <dbReference type="NCBI Taxonomy" id="1070528"/>
    <lineage>
        <taxon>unclassified sequences</taxon>
        <taxon>metagenomes</taxon>
        <taxon>organismal metagenomes</taxon>
    </lineage>
</organism>
<sequence>MLANPDYAKRDRTRKCYKFTDGKEVCGAAGGWSVFFATVRKMGADDKKPMPKKTQETIDLIVDWAVEEAKKSWIPVACKAVKSPKTPAHLKVTLQKKLDAVKKKTGVDPCKNK</sequence>
<accession>A0A6H2A3W5</accession>
<protein>
    <submittedName>
        <fullName evidence="1">Uncharacterized protein</fullName>
    </submittedName>
</protein>
<reference evidence="1" key="1">
    <citation type="submission" date="2020-03" db="EMBL/GenBank/DDBJ databases">
        <title>The deep terrestrial virosphere.</title>
        <authorList>
            <person name="Holmfeldt K."/>
            <person name="Nilsson E."/>
            <person name="Simone D."/>
            <person name="Lopez-Fernandez M."/>
            <person name="Wu X."/>
            <person name="de Brujin I."/>
            <person name="Lundin D."/>
            <person name="Andersson A."/>
            <person name="Bertilsson S."/>
            <person name="Dopson M."/>
        </authorList>
    </citation>
    <scope>NUCLEOTIDE SEQUENCE</scope>
    <source>
        <strain evidence="1">TM448A04815</strain>
        <strain evidence="2">TM448B01471</strain>
    </source>
</reference>
<dbReference type="AlphaFoldDB" id="A0A6H2A3W5"/>
<name>A0A6H2A3W5_9ZZZZ</name>
<proteinExistence type="predicted"/>
<dbReference type="EMBL" id="MT144764">
    <property type="protein sequence ID" value="QJH99029.1"/>
    <property type="molecule type" value="Genomic_DNA"/>
</dbReference>